<accession>A0A2G6KCM4</accession>
<name>A0A2G6KCM4_9ACTN</name>
<evidence type="ECO:0000313" key="1">
    <source>
        <dbReference type="EMBL" id="PIE33428.1"/>
    </source>
</evidence>
<organism evidence="1 2">
    <name type="scientific">Ilumatobacter coccineus</name>
    <dbReference type="NCBI Taxonomy" id="467094"/>
    <lineage>
        <taxon>Bacteria</taxon>
        <taxon>Bacillati</taxon>
        <taxon>Actinomycetota</taxon>
        <taxon>Acidimicrobiia</taxon>
        <taxon>Acidimicrobiales</taxon>
        <taxon>Ilumatobacteraceae</taxon>
        <taxon>Ilumatobacter</taxon>
    </lineage>
</organism>
<protein>
    <submittedName>
        <fullName evidence="1">Uncharacterized protein</fullName>
    </submittedName>
</protein>
<dbReference type="Proteomes" id="UP000230914">
    <property type="component" value="Unassembled WGS sequence"/>
</dbReference>
<reference evidence="1 2" key="1">
    <citation type="submission" date="2017-10" db="EMBL/GenBank/DDBJ databases">
        <title>Novel microbial diversity and functional potential in the marine mammal oral microbiome.</title>
        <authorList>
            <person name="Dudek N.K."/>
            <person name="Sun C.L."/>
            <person name="Burstein D."/>
            <person name="Kantor R.S."/>
            <person name="Aliaga Goltsman D.S."/>
            <person name="Bik E.M."/>
            <person name="Thomas B.C."/>
            <person name="Banfield J.F."/>
            <person name="Relman D.A."/>
        </authorList>
    </citation>
    <scope>NUCLEOTIDE SEQUENCE [LARGE SCALE GENOMIC DNA]</scope>
    <source>
        <strain evidence="1">DOLJORAL78_61_10</strain>
    </source>
</reference>
<comment type="caution">
    <text evidence="1">The sequence shown here is derived from an EMBL/GenBank/DDBJ whole genome shotgun (WGS) entry which is preliminary data.</text>
</comment>
<gene>
    <name evidence="1" type="ORF">CSA55_02005</name>
</gene>
<dbReference type="EMBL" id="PDSL01000032">
    <property type="protein sequence ID" value="PIE33428.1"/>
    <property type="molecule type" value="Genomic_DNA"/>
</dbReference>
<proteinExistence type="predicted"/>
<dbReference type="AlphaFoldDB" id="A0A2G6KCM4"/>
<sequence length="175" mass="19432">MTFAGDQDELRAALLGLSAEIGRPLHYSELSSEQRLSAMHLLSMVDGWEAHVFETAKPFGTTTTDHHVRAKLLAQLMSDLSLHEGVVRLVLEERGKPGTPFDRLNDKDRQVFQKLRRQGRVSKELSIEHAGKTEPLLSIADLIVGARTDALCAVSDEPYAVIAHRVRQVVVLQMA</sequence>
<evidence type="ECO:0000313" key="2">
    <source>
        <dbReference type="Proteomes" id="UP000230914"/>
    </source>
</evidence>